<evidence type="ECO:0000313" key="3">
    <source>
        <dbReference type="Proteomes" id="UP000248021"/>
    </source>
</evidence>
<protein>
    <submittedName>
        <fullName evidence="2">2Fe-2S iron-sulfur cluster protein</fullName>
    </submittedName>
</protein>
<proteinExistence type="predicted"/>
<dbReference type="AlphaFoldDB" id="A0A2V3UR92"/>
<name>A0A2V3UR92_9HYPH</name>
<dbReference type="GO" id="GO:0016491">
    <property type="term" value="F:oxidoreductase activity"/>
    <property type="evidence" value="ECO:0007669"/>
    <property type="project" value="UniProtKB-KW"/>
</dbReference>
<dbReference type="SUPFAM" id="SSF54292">
    <property type="entry name" value="2Fe-2S ferredoxin-like"/>
    <property type="match status" value="1"/>
</dbReference>
<dbReference type="InterPro" id="IPR042204">
    <property type="entry name" value="2Fe-2S-bd_N"/>
</dbReference>
<evidence type="ECO:0000313" key="2">
    <source>
        <dbReference type="EMBL" id="PXW63229.1"/>
    </source>
</evidence>
<dbReference type="OrthoDB" id="573392at2"/>
<keyword evidence="3" id="KW-1185">Reference proteome</keyword>
<accession>A0A2V3UR92</accession>
<dbReference type="EMBL" id="QJJK01000002">
    <property type="protein sequence ID" value="PXW63229.1"/>
    <property type="molecule type" value="Genomic_DNA"/>
</dbReference>
<reference evidence="2 3" key="1">
    <citation type="submission" date="2018-05" db="EMBL/GenBank/DDBJ databases">
        <title>Genomic Encyclopedia of Type Strains, Phase IV (KMG-IV): sequencing the most valuable type-strain genomes for metagenomic binning, comparative biology and taxonomic classification.</title>
        <authorList>
            <person name="Goeker M."/>
        </authorList>
    </citation>
    <scope>NUCLEOTIDE SEQUENCE [LARGE SCALE GENOMIC DNA]</scope>
    <source>
        <strain evidence="2 3">DSM 6462</strain>
    </source>
</reference>
<dbReference type="GO" id="GO:0051536">
    <property type="term" value="F:iron-sulfur cluster binding"/>
    <property type="evidence" value="ECO:0007669"/>
    <property type="project" value="InterPro"/>
</dbReference>
<keyword evidence="1" id="KW-0560">Oxidoreductase</keyword>
<evidence type="ECO:0000256" key="1">
    <source>
        <dbReference type="ARBA" id="ARBA00023002"/>
    </source>
</evidence>
<organism evidence="2 3">
    <name type="scientific">Chelatococcus asaccharovorans</name>
    <dbReference type="NCBI Taxonomy" id="28210"/>
    <lineage>
        <taxon>Bacteria</taxon>
        <taxon>Pseudomonadati</taxon>
        <taxon>Pseudomonadota</taxon>
        <taxon>Alphaproteobacteria</taxon>
        <taxon>Hyphomicrobiales</taxon>
        <taxon>Chelatococcaceae</taxon>
        <taxon>Chelatococcus</taxon>
    </lineage>
</organism>
<dbReference type="Gene3D" id="3.10.20.440">
    <property type="entry name" value="2Fe-2S iron-sulphur cluster binding domain, sarcosine oxidase, alpha subunit, N-terminal domain"/>
    <property type="match status" value="1"/>
</dbReference>
<dbReference type="Proteomes" id="UP000248021">
    <property type="component" value="Unassembled WGS sequence"/>
</dbReference>
<dbReference type="InterPro" id="IPR036010">
    <property type="entry name" value="2Fe-2S_ferredoxin-like_sf"/>
</dbReference>
<dbReference type="Pfam" id="PF13510">
    <property type="entry name" value="Fer2_4"/>
    <property type="match status" value="1"/>
</dbReference>
<sequence length="102" mass="10708">MFRRIDGGDNGTAGALSFDGQAIPFRAGDTVAAALLAAGVADVRDNPVDGSRRAPYCMMGVCFECLVEIDGRQNQQACLVAAKPGMRIRRQAGARLLPEGAL</sequence>
<dbReference type="RefSeq" id="WP_146227266.1">
    <property type="nucleotide sequence ID" value="NZ_JAHBRY010000002.1"/>
</dbReference>
<gene>
    <name evidence="2" type="ORF">C7450_102144</name>
</gene>
<comment type="caution">
    <text evidence="2">The sequence shown here is derived from an EMBL/GenBank/DDBJ whole genome shotgun (WGS) entry which is preliminary data.</text>
</comment>